<sequence length="442" mass="50081">MAAEERARKRIDLKKFCRQYMHRNSKECERGTRCPFEHKSYCREYALTGRCSMGERKSGGKCDFVHVDVCDYWQTWRECPFNPVCKYLHTGRRGPRPAPPAVQLVPRAREQVQLVPRAQEPVEQLVELPAAELEAELEPEDSQLTAGAAARFGYLDWGNSDVEADTDGEHSEDQQEVATLPALREPAAAKRRAAPKRAAARVPVEHPSDYNPPAPVHRTLVGRNAQKRKMRGPLDTHVRHRWAVTCRRCNRLIMTVSNVRHVVGPDFLYRVLRGFWEKQADGKKLFGRFSPEGERPAKQKSCQKRLPDKEFWDVSRAADRKLERRTLKGQLLKVQFQFHQGAECAPHAPEMPFERQCGLKRILHGFGDDCEEDPSDDDPDDGVPAPDALAEGDYVAAAAGVGALDSDDEPLNEWLMRAENRASDDEPLNEWLMRAANRASGS</sequence>
<dbReference type="AlphaFoldDB" id="A0A812NNK3"/>
<protein>
    <recommendedName>
        <fullName evidence="3">C3H1-type domain-containing protein</fullName>
    </recommendedName>
</protein>
<keyword evidence="1" id="KW-0479">Metal-binding</keyword>
<name>A0A812NNK3_9DINO</name>
<accession>A0A812NNK3</accession>
<feature type="compositionally biased region" description="Acidic residues" evidence="2">
    <location>
        <begin position="368"/>
        <end position="381"/>
    </location>
</feature>
<gene>
    <name evidence="4" type="ORF">SNAT2548_LOCUS16111</name>
</gene>
<keyword evidence="1" id="KW-0863">Zinc-finger</keyword>
<evidence type="ECO:0000256" key="2">
    <source>
        <dbReference type="SAM" id="MobiDB-lite"/>
    </source>
</evidence>
<evidence type="ECO:0000256" key="1">
    <source>
        <dbReference type="PROSITE-ProRule" id="PRU00723"/>
    </source>
</evidence>
<feature type="zinc finger region" description="C3H1-type" evidence="1">
    <location>
        <begin position="11"/>
        <end position="41"/>
    </location>
</feature>
<dbReference type="GO" id="GO:0008270">
    <property type="term" value="F:zinc ion binding"/>
    <property type="evidence" value="ECO:0007669"/>
    <property type="project" value="UniProtKB-KW"/>
</dbReference>
<keyword evidence="5" id="KW-1185">Reference proteome</keyword>
<feature type="domain" description="C3H1-type" evidence="3">
    <location>
        <begin position="11"/>
        <end position="41"/>
    </location>
</feature>
<dbReference type="Proteomes" id="UP000604046">
    <property type="component" value="Unassembled WGS sequence"/>
</dbReference>
<comment type="caution">
    <text evidence="4">The sequence shown here is derived from an EMBL/GenBank/DDBJ whole genome shotgun (WGS) entry which is preliminary data.</text>
</comment>
<keyword evidence="1" id="KW-0862">Zinc</keyword>
<dbReference type="InterPro" id="IPR000571">
    <property type="entry name" value="Znf_CCCH"/>
</dbReference>
<evidence type="ECO:0000313" key="5">
    <source>
        <dbReference type="Proteomes" id="UP000604046"/>
    </source>
</evidence>
<feature type="region of interest" description="Disordered" evidence="2">
    <location>
        <begin position="368"/>
        <end position="389"/>
    </location>
</feature>
<feature type="domain" description="C3H1-type" evidence="3">
    <location>
        <begin position="69"/>
        <end position="92"/>
    </location>
</feature>
<feature type="region of interest" description="Disordered" evidence="2">
    <location>
        <begin position="160"/>
        <end position="233"/>
    </location>
</feature>
<feature type="compositionally biased region" description="Basic residues" evidence="2">
    <location>
        <begin position="189"/>
        <end position="199"/>
    </location>
</feature>
<dbReference type="PROSITE" id="PS50103">
    <property type="entry name" value="ZF_C3H1"/>
    <property type="match status" value="2"/>
</dbReference>
<organism evidence="4 5">
    <name type="scientific">Symbiodinium natans</name>
    <dbReference type="NCBI Taxonomy" id="878477"/>
    <lineage>
        <taxon>Eukaryota</taxon>
        <taxon>Sar</taxon>
        <taxon>Alveolata</taxon>
        <taxon>Dinophyceae</taxon>
        <taxon>Suessiales</taxon>
        <taxon>Symbiodiniaceae</taxon>
        <taxon>Symbiodinium</taxon>
    </lineage>
</organism>
<feature type="zinc finger region" description="C3H1-type" evidence="1">
    <location>
        <begin position="69"/>
        <end position="92"/>
    </location>
</feature>
<reference evidence="4" key="1">
    <citation type="submission" date="2021-02" db="EMBL/GenBank/DDBJ databases">
        <authorList>
            <person name="Dougan E. K."/>
            <person name="Rhodes N."/>
            <person name="Thang M."/>
            <person name="Chan C."/>
        </authorList>
    </citation>
    <scope>NUCLEOTIDE SEQUENCE</scope>
</reference>
<dbReference type="EMBL" id="CAJNDS010002074">
    <property type="protein sequence ID" value="CAE7306567.1"/>
    <property type="molecule type" value="Genomic_DNA"/>
</dbReference>
<proteinExistence type="predicted"/>
<evidence type="ECO:0000259" key="3">
    <source>
        <dbReference type="PROSITE" id="PS50103"/>
    </source>
</evidence>
<evidence type="ECO:0000313" key="4">
    <source>
        <dbReference type="EMBL" id="CAE7306567.1"/>
    </source>
</evidence>